<dbReference type="EMBL" id="CP069103">
    <property type="protein sequence ID" value="QSS52063.1"/>
    <property type="molecule type" value="Genomic_DNA"/>
</dbReference>
<name>A0A8A1LHD7_AJEC8</name>
<evidence type="ECO:0000313" key="2">
    <source>
        <dbReference type="EMBL" id="QSS52063.1"/>
    </source>
</evidence>
<reference evidence="2" key="1">
    <citation type="submission" date="2021-01" db="EMBL/GenBank/DDBJ databases">
        <title>Chromosome-level genome assembly of a human fungal pathogen reveals clustering of transcriptionally co-regulated genes.</title>
        <authorList>
            <person name="Voorhies M."/>
            <person name="Cohen S."/>
            <person name="Shea T.P."/>
            <person name="Petrus S."/>
            <person name="Munoz J.F."/>
            <person name="Poplawski S."/>
            <person name="Goldman W.E."/>
            <person name="Michael T."/>
            <person name="Cuomo C.A."/>
            <person name="Sil A."/>
            <person name="Beyhan S."/>
        </authorList>
    </citation>
    <scope>NUCLEOTIDE SEQUENCE</scope>
    <source>
        <strain evidence="2">H88</strain>
    </source>
</reference>
<dbReference type="Proteomes" id="UP000663419">
    <property type="component" value="Chromosome 2"/>
</dbReference>
<feature type="region of interest" description="Disordered" evidence="1">
    <location>
        <begin position="1"/>
        <end position="36"/>
    </location>
</feature>
<sequence length="89" mass="9947">MKCRLTSKGQAKKAPSSPGFLWSPKRTNSPDCKTRIVGGDGIGREIDGSREGLYMASRCKKQLRSGYFRWSNPLVFLPSLMQDKGTHNE</sequence>
<protein>
    <submittedName>
        <fullName evidence="2">Uncharacterized protein</fullName>
    </submittedName>
</protein>
<organism evidence="2 3">
    <name type="scientific">Ajellomyces capsulatus (strain H88)</name>
    <name type="common">Darling's disease fungus</name>
    <name type="synonym">Histoplasma capsulatum</name>
    <dbReference type="NCBI Taxonomy" id="544711"/>
    <lineage>
        <taxon>Eukaryota</taxon>
        <taxon>Fungi</taxon>
        <taxon>Dikarya</taxon>
        <taxon>Ascomycota</taxon>
        <taxon>Pezizomycotina</taxon>
        <taxon>Eurotiomycetes</taxon>
        <taxon>Eurotiomycetidae</taxon>
        <taxon>Onygenales</taxon>
        <taxon>Ajellomycetaceae</taxon>
        <taxon>Histoplasma</taxon>
    </lineage>
</organism>
<proteinExistence type="predicted"/>
<evidence type="ECO:0000256" key="1">
    <source>
        <dbReference type="SAM" id="MobiDB-lite"/>
    </source>
</evidence>
<evidence type="ECO:0000313" key="3">
    <source>
        <dbReference type="Proteomes" id="UP000663419"/>
    </source>
</evidence>
<dbReference type="AlphaFoldDB" id="A0A8A1LHD7"/>
<accession>A0A8A1LHD7</accession>
<dbReference type="VEuPathDB" id="FungiDB:I7I53_07564"/>
<gene>
    <name evidence="2" type="ORF">I7I53_07564</name>
</gene>